<keyword evidence="5 6" id="KW-0472">Membrane</keyword>
<dbReference type="Proteomes" id="UP001526430">
    <property type="component" value="Unassembled WGS sequence"/>
</dbReference>
<evidence type="ECO:0000256" key="1">
    <source>
        <dbReference type="ARBA" id="ARBA00004651"/>
    </source>
</evidence>
<evidence type="ECO:0000256" key="4">
    <source>
        <dbReference type="ARBA" id="ARBA00022989"/>
    </source>
</evidence>
<feature type="transmembrane region" description="Helical" evidence="6">
    <location>
        <begin position="47"/>
        <end position="71"/>
    </location>
</feature>
<dbReference type="RefSeq" id="WP_301588853.1">
    <property type="nucleotide sequence ID" value="NZ_JAPFQI010000001.1"/>
</dbReference>
<keyword evidence="3 6" id="KW-0812">Transmembrane</keyword>
<evidence type="ECO:0000256" key="5">
    <source>
        <dbReference type="ARBA" id="ARBA00023136"/>
    </source>
</evidence>
<comment type="similarity">
    <text evidence="6">Belongs to the TVP38/TMEM64 family.</text>
</comment>
<reference evidence="8 9" key="1">
    <citation type="submission" date="2022-10" db="EMBL/GenBank/DDBJ databases">
        <title>Roseococcus glaciei nov., sp. nov., isolated from glacier.</title>
        <authorList>
            <person name="Liu Q."/>
            <person name="Xin Y.-H."/>
        </authorList>
    </citation>
    <scope>NUCLEOTIDE SEQUENCE [LARGE SCALE GENOMIC DNA]</scope>
    <source>
        <strain evidence="8 9">MDT2-1-1</strain>
    </source>
</reference>
<feature type="transmembrane region" description="Helical" evidence="6">
    <location>
        <begin position="157"/>
        <end position="179"/>
    </location>
</feature>
<keyword evidence="2 6" id="KW-1003">Cell membrane</keyword>
<organism evidence="8 9">
    <name type="scientific">Sabulicella glaciei</name>
    <dbReference type="NCBI Taxonomy" id="2984948"/>
    <lineage>
        <taxon>Bacteria</taxon>
        <taxon>Pseudomonadati</taxon>
        <taxon>Pseudomonadota</taxon>
        <taxon>Alphaproteobacteria</taxon>
        <taxon>Acetobacterales</taxon>
        <taxon>Acetobacteraceae</taxon>
        <taxon>Sabulicella</taxon>
    </lineage>
</organism>
<dbReference type="InterPro" id="IPR032816">
    <property type="entry name" value="VTT_dom"/>
</dbReference>
<evidence type="ECO:0000259" key="7">
    <source>
        <dbReference type="Pfam" id="PF09335"/>
    </source>
</evidence>
<dbReference type="EMBL" id="JAPFQI010000001">
    <property type="protein sequence ID" value="MCW8084690.1"/>
    <property type="molecule type" value="Genomic_DNA"/>
</dbReference>
<keyword evidence="9" id="KW-1185">Reference proteome</keyword>
<dbReference type="Pfam" id="PF09335">
    <property type="entry name" value="VTT_dom"/>
    <property type="match status" value="1"/>
</dbReference>
<comment type="subcellular location">
    <subcellularLocation>
        <location evidence="1 6">Cell membrane</location>
        <topology evidence="1 6">Multi-pass membrane protein</topology>
    </subcellularLocation>
</comment>
<evidence type="ECO:0000256" key="2">
    <source>
        <dbReference type="ARBA" id="ARBA00022475"/>
    </source>
</evidence>
<feature type="transmembrane region" description="Helical" evidence="6">
    <location>
        <begin position="191"/>
        <end position="211"/>
    </location>
</feature>
<dbReference type="InterPro" id="IPR015414">
    <property type="entry name" value="TMEM64"/>
</dbReference>
<feature type="domain" description="VTT" evidence="7">
    <location>
        <begin position="66"/>
        <end position="180"/>
    </location>
</feature>
<gene>
    <name evidence="8" type="ORF">OF850_03540</name>
</gene>
<evidence type="ECO:0000256" key="6">
    <source>
        <dbReference type="RuleBase" id="RU366058"/>
    </source>
</evidence>
<proteinExistence type="inferred from homology"/>
<feature type="transmembrane region" description="Helical" evidence="6">
    <location>
        <begin position="129"/>
        <end position="150"/>
    </location>
</feature>
<feature type="transmembrane region" description="Helical" evidence="6">
    <location>
        <begin position="83"/>
        <end position="105"/>
    </location>
</feature>
<name>A0ABT3NRA5_9PROT</name>
<keyword evidence="4 6" id="KW-1133">Transmembrane helix</keyword>
<evidence type="ECO:0000313" key="8">
    <source>
        <dbReference type="EMBL" id="MCW8084690.1"/>
    </source>
</evidence>
<accession>A0ABT3NRA5</accession>
<dbReference type="PANTHER" id="PTHR12677">
    <property type="entry name" value="GOLGI APPARATUS MEMBRANE PROTEIN TVP38-RELATED"/>
    <property type="match status" value="1"/>
</dbReference>
<protein>
    <recommendedName>
        <fullName evidence="6">TVP38/TMEM64 family membrane protein</fullName>
    </recommendedName>
</protein>
<comment type="caution">
    <text evidence="8">The sequence shown here is derived from an EMBL/GenBank/DDBJ whole genome shotgun (WGS) entry which is preliminary data.</text>
</comment>
<evidence type="ECO:0000313" key="9">
    <source>
        <dbReference type="Proteomes" id="UP001526430"/>
    </source>
</evidence>
<dbReference type="PANTHER" id="PTHR12677:SF59">
    <property type="entry name" value="GOLGI APPARATUS MEMBRANE PROTEIN TVP38-RELATED"/>
    <property type="match status" value="1"/>
</dbReference>
<evidence type="ECO:0000256" key="3">
    <source>
        <dbReference type="ARBA" id="ARBA00022692"/>
    </source>
</evidence>
<sequence>MLLAAAALVLLLVALRLSPLGDALSLEKLRQHQTGLLALVEQRPILAALLFLGAYVAVVALSLPGATVMTLTSGFLFGPLPGTALAATGATLGAALVFLLARRILGADGLESLGERGARLAALLRQDGFLVLLALRLVPLFPFVLVNLLPPLAGMRLPVFLGATALGVVPATFAFALAGSGLGDALEGGRVLTPGLILALCGLALVVLLGIPLRRWLERR</sequence>